<feature type="transmembrane region" description="Helical" evidence="7">
    <location>
        <begin position="250"/>
        <end position="269"/>
    </location>
</feature>
<feature type="transmembrane region" description="Helical" evidence="7">
    <location>
        <begin position="138"/>
        <end position="158"/>
    </location>
</feature>
<keyword evidence="3" id="KW-1003">Cell membrane</keyword>
<sequence length="315" mass="34051">LLLDRNFRGLWSAGLLQWTIFGIEALATSIYIFSVTESPLLVTSLLAARMAPMIILGSIVGALAERLPGIILLSLGYLTLAVVFFVLGAIYLLGTIELWHIFLGALFNGTGLTLDNTVRRKAIGELAEGETLGTAMSLDISTLMLAMLLGPLVGGVIFEYTELSGVYFCIGVIFLIALAVVRKTALPTKDKHHEKRHLLSEIIEGIKYARSNRVVTAILVITIVMNIFVLALFGLVPVVGIDILHLKPSINGVLLAASGTGGLIAAILISIYGRYSQYKRYYLWGSILLSVCILLFAFSTNFYISLALLIVGGFG</sequence>
<feature type="transmembrane region" description="Helical" evidence="7">
    <location>
        <begin position="214"/>
        <end position="238"/>
    </location>
</feature>
<name>A0A382S5V3_9ZZZZ</name>
<feature type="transmembrane region" description="Helical" evidence="7">
    <location>
        <begin position="40"/>
        <end position="63"/>
    </location>
</feature>
<feature type="non-terminal residue" evidence="9">
    <location>
        <position position="1"/>
    </location>
</feature>
<feature type="transmembrane region" description="Helical" evidence="7">
    <location>
        <begin position="70"/>
        <end position="92"/>
    </location>
</feature>
<dbReference type="SUPFAM" id="SSF103473">
    <property type="entry name" value="MFS general substrate transporter"/>
    <property type="match status" value="1"/>
</dbReference>
<keyword evidence="2" id="KW-0813">Transport</keyword>
<dbReference type="CDD" id="cd06173">
    <property type="entry name" value="MFS_MefA_like"/>
    <property type="match status" value="1"/>
</dbReference>
<keyword evidence="6 7" id="KW-0472">Membrane</keyword>
<comment type="subcellular location">
    <subcellularLocation>
        <location evidence="1">Cell membrane</location>
        <topology evidence="1">Multi-pass membrane protein</topology>
    </subcellularLocation>
</comment>
<accession>A0A382S5V3</accession>
<evidence type="ECO:0000256" key="4">
    <source>
        <dbReference type="ARBA" id="ARBA00022692"/>
    </source>
</evidence>
<dbReference type="EMBL" id="UINC01126250">
    <property type="protein sequence ID" value="SVD04607.1"/>
    <property type="molecule type" value="Genomic_DNA"/>
</dbReference>
<dbReference type="Pfam" id="PF05977">
    <property type="entry name" value="MFS_3"/>
    <property type="match status" value="1"/>
</dbReference>
<dbReference type="PANTHER" id="PTHR23513">
    <property type="entry name" value="INTEGRAL MEMBRANE EFFLUX PROTEIN-RELATED"/>
    <property type="match status" value="1"/>
</dbReference>
<evidence type="ECO:0000259" key="8">
    <source>
        <dbReference type="PROSITE" id="PS50850"/>
    </source>
</evidence>
<organism evidence="9">
    <name type="scientific">marine metagenome</name>
    <dbReference type="NCBI Taxonomy" id="408172"/>
    <lineage>
        <taxon>unclassified sequences</taxon>
        <taxon>metagenomes</taxon>
        <taxon>ecological metagenomes</taxon>
    </lineage>
</organism>
<evidence type="ECO:0000256" key="2">
    <source>
        <dbReference type="ARBA" id="ARBA00022448"/>
    </source>
</evidence>
<feature type="transmembrane region" description="Helical" evidence="7">
    <location>
        <begin position="98"/>
        <end position="118"/>
    </location>
</feature>
<gene>
    <name evidence="9" type="ORF">METZ01_LOCUS357461</name>
</gene>
<reference evidence="9" key="1">
    <citation type="submission" date="2018-05" db="EMBL/GenBank/DDBJ databases">
        <authorList>
            <person name="Lanie J.A."/>
            <person name="Ng W.-L."/>
            <person name="Kazmierczak K.M."/>
            <person name="Andrzejewski T.M."/>
            <person name="Davidsen T.M."/>
            <person name="Wayne K.J."/>
            <person name="Tettelin H."/>
            <person name="Glass J.I."/>
            <person name="Rusch D."/>
            <person name="Podicherti R."/>
            <person name="Tsui H.-C.T."/>
            <person name="Winkler M.E."/>
        </authorList>
    </citation>
    <scope>NUCLEOTIDE SEQUENCE</scope>
</reference>
<dbReference type="PROSITE" id="PS50850">
    <property type="entry name" value="MFS"/>
    <property type="match status" value="1"/>
</dbReference>
<dbReference type="Gene3D" id="1.20.1250.20">
    <property type="entry name" value="MFS general substrate transporter like domains"/>
    <property type="match status" value="1"/>
</dbReference>
<protein>
    <recommendedName>
        <fullName evidence="8">Major facilitator superfamily (MFS) profile domain-containing protein</fullName>
    </recommendedName>
</protein>
<evidence type="ECO:0000256" key="3">
    <source>
        <dbReference type="ARBA" id="ARBA00022475"/>
    </source>
</evidence>
<feature type="non-terminal residue" evidence="9">
    <location>
        <position position="315"/>
    </location>
</feature>
<feature type="transmembrane region" description="Helical" evidence="7">
    <location>
        <begin position="12"/>
        <end position="34"/>
    </location>
</feature>
<feature type="transmembrane region" description="Helical" evidence="7">
    <location>
        <begin position="281"/>
        <end position="314"/>
    </location>
</feature>
<evidence type="ECO:0000256" key="7">
    <source>
        <dbReference type="SAM" id="Phobius"/>
    </source>
</evidence>
<proteinExistence type="predicted"/>
<dbReference type="InterPro" id="IPR010290">
    <property type="entry name" value="TM_effector"/>
</dbReference>
<evidence type="ECO:0000313" key="9">
    <source>
        <dbReference type="EMBL" id="SVD04607.1"/>
    </source>
</evidence>
<feature type="transmembrane region" description="Helical" evidence="7">
    <location>
        <begin position="164"/>
        <end position="181"/>
    </location>
</feature>
<dbReference type="InterPro" id="IPR020846">
    <property type="entry name" value="MFS_dom"/>
</dbReference>
<dbReference type="PANTHER" id="PTHR23513:SF6">
    <property type="entry name" value="MAJOR FACILITATOR SUPERFAMILY ASSOCIATED DOMAIN-CONTAINING PROTEIN"/>
    <property type="match status" value="1"/>
</dbReference>
<keyword evidence="4 7" id="KW-0812">Transmembrane</keyword>
<feature type="domain" description="Major facilitator superfamily (MFS) profile" evidence="8">
    <location>
        <begin position="1"/>
        <end position="315"/>
    </location>
</feature>
<dbReference type="GO" id="GO:0022857">
    <property type="term" value="F:transmembrane transporter activity"/>
    <property type="evidence" value="ECO:0007669"/>
    <property type="project" value="InterPro"/>
</dbReference>
<dbReference type="AlphaFoldDB" id="A0A382S5V3"/>
<evidence type="ECO:0000256" key="1">
    <source>
        <dbReference type="ARBA" id="ARBA00004651"/>
    </source>
</evidence>
<keyword evidence="5 7" id="KW-1133">Transmembrane helix</keyword>
<evidence type="ECO:0000256" key="5">
    <source>
        <dbReference type="ARBA" id="ARBA00022989"/>
    </source>
</evidence>
<dbReference type="GO" id="GO:0005886">
    <property type="term" value="C:plasma membrane"/>
    <property type="evidence" value="ECO:0007669"/>
    <property type="project" value="UniProtKB-SubCell"/>
</dbReference>
<dbReference type="InterPro" id="IPR036259">
    <property type="entry name" value="MFS_trans_sf"/>
</dbReference>
<evidence type="ECO:0000256" key="6">
    <source>
        <dbReference type="ARBA" id="ARBA00023136"/>
    </source>
</evidence>